<evidence type="ECO:0000313" key="2">
    <source>
        <dbReference type="EMBL" id="CAB5220850.1"/>
    </source>
</evidence>
<accession>A0A6J7WSV4</accession>
<feature type="transmembrane region" description="Helical" evidence="1">
    <location>
        <begin position="39"/>
        <end position="59"/>
    </location>
</feature>
<proteinExistence type="predicted"/>
<reference evidence="2" key="1">
    <citation type="submission" date="2020-05" db="EMBL/GenBank/DDBJ databases">
        <authorList>
            <person name="Chiriac C."/>
            <person name="Salcher M."/>
            <person name="Ghai R."/>
            <person name="Kavagutti S V."/>
        </authorList>
    </citation>
    <scope>NUCLEOTIDE SEQUENCE</scope>
</reference>
<dbReference type="PROSITE" id="PS51257">
    <property type="entry name" value="PROKAR_LIPOPROTEIN"/>
    <property type="match status" value="1"/>
</dbReference>
<gene>
    <name evidence="2" type="ORF">UFOVP245_36</name>
</gene>
<keyword evidence="1" id="KW-0812">Transmembrane</keyword>
<keyword evidence="1" id="KW-1133">Transmembrane helix</keyword>
<keyword evidence="1" id="KW-0472">Membrane</keyword>
<protein>
    <submittedName>
        <fullName evidence="2">Uncharacterized protein</fullName>
    </submittedName>
</protein>
<name>A0A6J7WSV4_9CAUD</name>
<dbReference type="EMBL" id="LR798287">
    <property type="protein sequence ID" value="CAB5220850.1"/>
    <property type="molecule type" value="Genomic_DNA"/>
</dbReference>
<sequence length="100" mass="10832">MRKIIIGLATAVVVFGACSAEAQQRHGHYNGGGHQHRGGGGWVVPLVGGMVLGGVLYGLSQPSYAAPQPQYQRTCGYEPVYDMYGRYMGDRRVCNTIPIY</sequence>
<organism evidence="2">
    <name type="scientific">uncultured Caudovirales phage</name>
    <dbReference type="NCBI Taxonomy" id="2100421"/>
    <lineage>
        <taxon>Viruses</taxon>
        <taxon>Duplodnaviria</taxon>
        <taxon>Heunggongvirae</taxon>
        <taxon>Uroviricota</taxon>
        <taxon>Caudoviricetes</taxon>
        <taxon>Peduoviridae</taxon>
        <taxon>Maltschvirus</taxon>
        <taxon>Maltschvirus maltsch</taxon>
    </lineage>
</organism>
<evidence type="ECO:0000256" key="1">
    <source>
        <dbReference type="SAM" id="Phobius"/>
    </source>
</evidence>